<evidence type="ECO:0008006" key="3">
    <source>
        <dbReference type="Google" id="ProtNLM"/>
    </source>
</evidence>
<dbReference type="PROSITE" id="PS51257">
    <property type="entry name" value="PROKAR_LIPOPROTEIN"/>
    <property type="match status" value="1"/>
</dbReference>
<accession>A0A2P2C4U0</accession>
<dbReference type="Gene3D" id="1.10.530.10">
    <property type="match status" value="1"/>
</dbReference>
<name>A0A2P2C4U0_9ZZZZ</name>
<evidence type="ECO:0000313" key="2">
    <source>
        <dbReference type="EMBL" id="CUR57010.1"/>
    </source>
</evidence>
<proteinExistence type="predicted"/>
<dbReference type="AlphaFoldDB" id="A0A2P2C4U0"/>
<sequence length="322" mass="35115">MTRAPLLAALLLAVTACGGAARPPASDGEDLRPADAVASERADPGAGVVPPELEAALAGTPHRPASAEEAAAMVAAAQGVIRSVDPAPDLLAAAGHTAQLAIRETAVRRTWLPRVLDDLRPADRRWVRANVAARREFRSMHPTADRDLADELPAWRIVPPAPARTLLRSYREAERRFGVDWEYLAAINLVETQFGRIRGTSVAGAQGPMQFIPTTWDIYGAGGDIDDAHDAILAAGRLLRANGFARDKGAALWRYNNSWAYVRGVTQHAEVMRRDPRQLQGYLAWQVYYLTRAGSVWLPEGYAHRRPVPVRAYVAAHPERLP</sequence>
<feature type="region of interest" description="Disordered" evidence="1">
    <location>
        <begin position="21"/>
        <end position="48"/>
    </location>
</feature>
<organism evidence="2">
    <name type="scientific">metagenome</name>
    <dbReference type="NCBI Taxonomy" id="256318"/>
    <lineage>
        <taxon>unclassified sequences</taxon>
        <taxon>metagenomes</taxon>
    </lineage>
</organism>
<dbReference type="SUPFAM" id="SSF53955">
    <property type="entry name" value="Lysozyme-like"/>
    <property type="match status" value="1"/>
</dbReference>
<dbReference type="EMBL" id="CZKB01000004">
    <property type="protein sequence ID" value="CUR57010.1"/>
    <property type="molecule type" value="Genomic_DNA"/>
</dbReference>
<feature type="compositionally biased region" description="Basic and acidic residues" evidence="1">
    <location>
        <begin position="29"/>
        <end position="43"/>
    </location>
</feature>
<gene>
    <name evidence="2" type="ORF">NOCA1120318</name>
</gene>
<dbReference type="CDD" id="cd13399">
    <property type="entry name" value="Slt35-like"/>
    <property type="match status" value="1"/>
</dbReference>
<reference evidence="2" key="1">
    <citation type="submission" date="2015-08" db="EMBL/GenBank/DDBJ databases">
        <authorList>
            <person name="Babu N.S."/>
            <person name="Beckwith C.J."/>
            <person name="Beseler K.G."/>
            <person name="Brison A."/>
            <person name="Carone J.V."/>
            <person name="Caskin T.P."/>
            <person name="Diamond M."/>
            <person name="Durham M.E."/>
            <person name="Foxe J.M."/>
            <person name="Go M."/>
            <person name="Henderson B.A."/>
            <person name="Jones I.B."/>
            <person name="McGettigan J.A."/>
            <person name="Micheletti S.J."/>
            <person name="Nasrallah M.E."/>
            <person name="Ortiz D."/>
            <person name="Piller C.R."/>
            <person name="Privatt S.R."/>
            <person name="Schneider S.L."/>
            <person name="Sharp S."/>
            <person name="Smith T.C."/>
            <person name="Stanton J.D."/>
            <person name="Ullery H.E."/>
            <person name="Wilson R.J."/>
            <person name="Serrano M.G."/>
            <person name="Buck G."/>
            <person name="Lee V."/>
            <person name="Wang Y."/>
            <person name="Carvalho R."/>
            <person name="Voegtly L."/>
            <person name="Shi R."/>
            <person name="Duckworth R."/>
            <person name="Johnson A."/>
            <person name="Loviza R."/>
            <person name="Walstead R."/>
            <person name="Shah Z."/>
            <person name="Kiflezghi M."/>
            <person name="Wade K."/>
            <person name="Ball S.L."/>
            <person name="Bradley K.W."/>
            <person name="Asai D.J."/>
            <person name="Bowman C.A."/>
            <person name="Russell D.A."/>
            <person name="Pope W.H."/>
            <person name="Jacobs-Sera D."/>
            <person name="Hendrix R.W."/>
            <person name="Hatfull G.F."/>
        </authorList>
    </citation>
    <scope>NUCLEOTIDE SEQUENCE</scope>
</reference>
<protein>
    <recommendedName>
        <fullName evidence="3">Transglycosylase SLT domain-containing protein</fullName>
    </recommendedName>
</protein>
<evidence type="ECO:0000256" key="1">
    <source>
        <dbReference type="SAM" id="MobiDB-lite"/>
    </source>
</evidence>
<dbReference type="InterPro" id="IPR023346">
    <property type="entry name" value="Lysozyme-like_dom_sf"/>
</dbReference>